<feature type="compositionally biased region" description="Acidic residues" evidence="1">
    <location>
        <begin position="783"/>
        <end position="797"/>
    </location>
</feature>
<feature type="compositionally biased region" description="Pro residues" evidence="1">
    <location>
        <begin position="847"/>
        <end position="856"/>
    </location>
</feature>
<feature type="compositionally biased region" description="Basic and acidic residues" evidence="1">
    <location>
        <begin position="766"/>
        <end position="778"/>
    </location>
</feature>
<feature type="region of interest" description="Disordered" evidence="1">
    <location>
        <begin position="757"/>
        <end position="865"/>
    </location>
</feature>
<dbReference type="EMBL" id="LGTL01000002">
    <property type="protein sequence ID" value="KPA84507.1"/>
    <property type="molecule type" value="Genomic_DNA"/>
</dbReference>
<dbReference type="OMA" id="RASHWMQ"/>
<protein>
    <submittedName>
        <fullName evidence="2">Uncharacterized protein</fullName>
    </submittedName>
</protein>
<dbReference type="Proteomes" id="UP000037923">
    <property type="component" value="Unassembled WGS sequence"/>
</dbReference>
<dbReference type="OrthoDB" id="273324at2759"/>
<feature type="compositionally biased region" description="Low complexity" evidence="1">
    <location>
        <begin position="463"/>
        <end position="475"/>
    </location>
</feature>
<name>A0A0M9G813_LEPPY</name>
<dbReference type="AlphaFoldDB" id="A0A0M9G813"/>
<evidence type="ECO:0000313" key="2">
    <source>
        <dbReference type="EMBL" id="KPA84507.1"/>
    </source>
</evidence>
<feature type="region of interest" description="Disordered" evidence="1">
    <location>
        <begin position="112"/>
        <end position="193"/>
    </location>
</feature>
<feature type="region of interest" description="Disordered" evidence="1">
    <location>
        <begin position="335"/>
        <end position="406"/>
    </location>
</feature>
<dbReference type="VEuPathDB" id="TriTrypDB:LpyrH10_02_0280"/>
<comment type="caution">
    <text evidence="2">The sequence shown here is derived from an EMBL/GenBank/DDBJ whole genome shotgun (WGS) entry which is preliminary data.</text>
</comment>
<gene>
    <name evidence="2" type="ORF">ABB37_01054</name>
</gene>
<evidence type="ECO:0000313" key="3">
    <source>
        <dbReference type="Proteomes" id="UP000037923"/>
    </source>
</evidence>
<reference evidence="2 3" key="1">
    <citation type="submission" date="2015-07" db="EMBL/GenBank/DDBJ databases">
        <title>High-quality genome of monoxenous trypanosomatid Leptomonas pyrrhocoris.</title>
        <authorList>
            <person name="Flegontov P."/>
            <person name="Butenko A."/>
            <person name="Firsov S."/>
            <person name="Vlcek C."/>
            <person name="Logacheva M.D."/>
            <person name="Field M."/>
            <person name="Filatov D."/>
            <person name="Flegontova O."/>
            <person name="Gerasimov E."/>
            <person name="Jackson A.P."/>
            <person name="Kelly S."/>
            <person name="Opperdoes F."/>
            <person name="O'Reilly A."/>
            <person name="Votypka J."/>
            <person name="Yurchenko V."/>
            <person name="Lukes J."/>
        </authorList>
    </citation>
    <scope>NUCLEOTIDE SEQUENCE [LARGE SCALE GENOMIC DNA]</scope>
    <source>
        <strain evidence="2">H10</strain>
    </source>
</reference>
<dbReference type="GeneID" id="26901349"/>
<proteinExistence type="predicted"/>
<feature type="compositionally biased region" description="Basic and acidic residues" evidence="1">
    <location>
        <begin position="112"/>
        <end position="155"/>
    </location>
</feature>
<feature type="region of interest" description="Disordered" evidence="1">
    <location>
        <begin position="710"/>
        <end position="729"/>
    </location>
</feature>
<accession>A0A0M9G813</accession>
<evidence type="ECO:0000256" key="1">
    <source>
        <dbReference type="SAM" id="MobiDB-lite"/>
    </source>
</evidence>
<organism evidence="2 3">
    <name type="scientific">Leptomonas pyrrhocoris</name>
    <name type="common">Firebug parasite</name>
    <dbReference type="NCBI Taxonomy" id="157538"/>
    <lineage>
        <taxon>Eukaryota</taxon>
        <taxon>Discoba</taxon>
        <taxon>Euglenozoa</taxon>
        <taxon>Kinetoplastea</taxon>
        <taxon>Metakinetoplastina</taxon>
        <taxon>Trypanosomatida</taxon>
        <taxon>Trypanosomatidae</taxon>
        <taxon>Leishmaniinae</taxon>
        <taxon>Leptomonas</taxon>
    </lineage>
</organism>
<dbReference type="RefSeq" id="XP_015662946.1">
    <property type="nucleotide sequence ID" value="XM_015797426.1"/>
</dbReference>
<feature type="compositionally biased region" description="Low complexity" evidence="1">
    <location>
        <begin position="369"/>
        <end position="391"/>
    </location>
</feature>
<feature type="region of interest" description="Disordered" evidence="1">
    <location>
        <begin position="457"/>
        <end position="476"/>
    </location>
</feature>
<feature type="compositionally biased region" description="Low complexity" evidence="1">
    <location>
        <begin position="827"/>
        <end position="846"/>
    </location>
</feature>
<keyword evidence="3" id="KW-1185">Reference proteome</keyword>
<sequence length="1047" mass="115080">MSTFSCQYKNYRGNLVVTEKEFYFTSSLFRIDLEWSNVKRVRLETQQVKGVPTSVLVVVLQHNEAIRMQATQSSSLRKRGSASRKYFFYGFQDLLGAEEMVKHYLEKYRAAEKAREKEGREETDKDSLATTKRPEKATEKDDVSSSDTDALKEDSLNLSRTLVPRRSDSEPSRVLTPAPVGGRRATTSASRPKIPAKLLTAAVPPTAATAEQRSRFAVVFLRGYRHVAVLLVLVMLFLLGRYFARTAAVNDGRHATQSAEKLLRDIDALAGVTAELETYDNQESLWRYNKGRKRLAQLSHTYTQHLEETSVELMERYVAIQATLTTLRGQRAARVAREQQSGVTAPPPPPTMSSEFSTPKRAATGVRVAATHRGAAASTSSSATAAAGGSAMRKDDVCADGTSCKKTASQTKAAASAIQRKRKTSLSRLQSDIQRWVRRGRAAWAFVARLLSAARADSPPLQPSSSSVPPSSDKGTSSDELWVIYSEELGDTFHLTEWVAAAEDEDRRQCLRLTKDLLDTVDLTERVFVAFASVFLAGPYRQLVSGEERGSYWLQPPQALRTITNGLKSAEKKAFSGDAMARMAMLRRFVASLVHDEPLVSNQAHRRAAALQVVEALAEYRHEEVTLLRTRNRRRTDNATLLWTILSDMVLAPSTQPLRGNPAVPEAAAFLRNSVEELRFWRTHESAWREHVLTFFTPEEQADIRSSFGAGRAAGEEAERGLTDPSTQPKALRWRNLPLFRGLLCFETIPTLHEAADASTTVNEGTAREAEDGIERGEGNAVENEEGADAADVDGGDVDLHDFSGPLTKVPPPNATKVLPVPKLNTSSSSASSPSAAEVKETSAVPGTPPTTPAPGPASTASTPLAESSVLWKEVKLRWMTDLEAFRLAFDPALKPRTSRAARSYRLDVEDRSVVADAAEVRRRLFGLLAVVNEHYVRYVTPNVAQRVGSFLRKLFPPYSSSHSGESVYVSVLQTWGTQDPEVQLATAQVTGLAPGTTHDVSSSLLYLVLQPPPLLQTSMLSTRKTMAAATVLILFAVVLAVLHCMQ</sequence>